<dbReference type="Pfam" id="PF13173">
    <property type="entry name" value="AAA_14"/>
    <property type="match status" value="1"/>
</dbReference>
<evidence type="ECO:0000313" key="4">
    <source>
        <dbReference type="Proteomes" id="UP000824028"/>
    </source>
</evidence>
<keyword evidence="3" id="KW-0067">ATP-binding</keyword>
<evidence type="ECO:0000313" key="3">
    <source>
        <dbReference type="EMBL" id="HIZ32725.1"/>
    </source>
</evidence>
<dbReference type="PANTHER" id="PTHR33295">
    <property type="entry name" value="ATPASE"/>
    <property type="match status" value="1"/>
</dbReference>
<gene>
    <name evidence="3" type="ORF">H9814_04140</name>
</gene>
<evidence type="ECO:0000259" key="1">
    <source>
        <dbReference type="Pfam" id="PF13173"/>
    </source>
</evidence>
<dbReference type="Pfam" id="PF13635">
    <property type="entry name" value="DUF4143"/>
    <property type="match status" value="1"/>
</dbReference>
<comment type="caution">
    <text evidence="3">The sequence shown here is derived from an EMBL/GenBank/DDBJ whole genome shotgun (WGS) entry which is preliminary data.</text>
</comment>
<dbReference type="AlphaFoldDB" id="A0A9D2E8I3"/>
<dbReference type="SUPFAM" id="SSF52540">
    <property type="entry name" value="P-loop containing nucleoside triphosphate hydrolases"/>
    <property type="match status" value="1"/>
</dbReference>
<protein>
    <submittedName>
        <fullName evidence="3">ATP-binding protein</fullName>
    </submittedName>
</protein>
<reference evidence="3" key="2">
    <citation type="submission" date="2021-04" db="EMBL/GenBank/DDBJ databases">
        <authorList>
            <person name="Gilroy R."/>
        </authorList>
    </citation>
    <scope>NUCLEOTIDE SEQUENCE</scope>
    <source>
        <strain evidence="3">ChiHjej9B8-1298</strain>
    </source>
</reference>
<feature type="domain" description="DUF4143" evidence="2">
    <location>
        <begin position="202"/>
        <end position="346"/>
    </location>
</feature>
<evidence type="ECO:0000259" key="2">
    <source>
        <dbReference type="Pfam" id="PF13635"/>
    </source>
</evidence>
<dbReference type="EMBL" id="DXBX01000030">
    <property type="protein sequence ID" value="HIZ32725.1"/>
    <property type="molecule type" value="Genomic_DNA"/>
</dbReference>
<dbReference type="Proteomes" id="UP000824028">
    <property type="component" value="Unassembled WGS sequence"/>
</dbReference>
<feature type="domain" description="AAA" evidence="1">
    <location>
        <begin position="22"/>
        <end position="154"/>
    </location>
</feature>
<accession>A0A9D2E8I3</accession>
<dbReference type="InterPro" id="IPR025420">
    <property type="entry name" value="DUF4143"/>
</dbReference>
<proteinExistence type="predicted"/>
<dbReference type="InterPro" id="IPR027417">
    <property type="entry name" value="P-loop_NTPase"/>
</dbReference>
<dbReference type="GO" id="GO:0005524">
    <property type="term" value="F:ATP binding"/>
    <property type="evidence" value="ECO:0007669"/>
    <property type="project" value="UniProtKB-KW"/>
</dbReference>
<dbReference type="InterPro" id="IPR041682">
    <property type="entry name" value="AAA_14"/>
</dbReference>
<reference evidence="3" key="1">
    <citation type="journal article" date="2021" name="PeerJ">
        <title>Extensive microbial diversity within the chicken gut microbiome revealed by metagenomics and culture.</title>
        <authorList>
            <person name="Gilroy R."/>
            <person name="Ravi A."/>
            <person name="Getino M."/>
            <person name="Pursley I."/>
            <person name="Horton D.L."/>
            <person name="Alikhan N.F."/>
            <person name="Baker D."/>
            <person name="Gharbi K."/>
            <person name="Hall N."/>
            <person name="Watson M."/>
            <person name="Adriaenssens E.M."/>
            <person name="Foster-Nyarko E."/>
            <person name="Jarju S."/>
            <person name="Secka A."/>
            <person name="Antonio M."/>
            <person name="Oren A."/>
            <person name="Chaudhuri R.R."/>
            <person name="La Ragione R."/>
            <person name="Hildebrand F."/>
            <person name="Pallen M.J."/>
        </authorList>
    </citation>
    <scope>NUCLEOTIDE SEQUENCE</scope>
    <source>
        <strain evidence="3">ChiHjej9B8-1298</strain>
    </source>
</reference>
<dbReference type="PANTHER" id="PTHR33295:SF20">
    <property type="entry name" value="ATPASE"/>
    <property type="match status" value="1"/>
</dbReference>
<name>A0A9D2E8I3_9BACE</name>
<sequence>MKDLIARPSYIQRITPFIGKNIIKVLTGQRRVGKSCLLRQLSDHIRQVHPSAKLLYINKELSAFAHIKTGDDLLSEISVAFSHSPGEGGHYLFIDELQDIDGFERALRSLQAEEACDIYVTGSNATMLSGELATYLSGRYVEFHIHSLSFSEFLEFHKLTPSNESLRHYLTFGGLPYLSNLPLDVDICFEYLRNVYSTILLKDIVKREGIRNVAFLESLVDYVADNVGNLFSANNISRYLKSQRVNISPLQVINYLKALGDAFLVNRVSRIDISGLRKFELGDKYYFEDLGLRNCYLGFSWQRDIHKLIENAVYLHLHTLYPKVFIGQQGEKEVDFVAVNGDSRVYVQATFQMSDETTRTREFGKLLAIPDNYPKYVVSLDEWTAGGNYEGIPHLHLLDFLQRKKL</sequence>
<keyword evidence="3" id="KW-0547">Nucleotide-binding</keyword>
<organism evidence="3 4">
    <name type="scientific">Candidatus Bacteroides merdigallinarum</name>
    <dbReference type="NCBI Taxonomy" id="2838473"/>
    <lineage>
        <taxon>Bacteria</taxon>
        <taxon>Pseudomonadati</taxon>
        <taxon>Bacteroidota</taxon>
        <taxon>Bacteroidia</taxon>
        <taxon>Bacteroidales</taxon>
        <taxon>Bacteroidaceae</taxon>
        <taxon>Bacteroides</taxon>
    </lineage>
</organism>